<evidence type="ECO:0000313" key="2">
    <source>
        <dbReference type="Proteomes" id="UP001432322"/>
    </source>
</evidence>
<dbReference type="EMBL" id="BTSY01000004">
    <property type="protein sequence ID" value="GMT21279.1"/>
    <property type="molecule type" value="Genomic_DNA"/>
</dbReference>
<feature type="non-terminal residue" evidence="1">
    <location>
        <position position="1"/>
    </location>
</feature>
<accession>A0AAV5VU48</accession>
<keyword evidence="2" id="KW-1185">Reference proteome</keyword>
<reference evidence="1" key="1">
    <citation type="submission" date="2023-10" db="EMBL/GenBank/DDBJ databases">
        <title>Genome assembly of Pristionchus species.</title>
        <authorList>
            <person name="Yoshida K."/>
            <person name="Sommer R.J."/>
        </authorList>
    </citation>
    <scope>NUCLEOTIDE SEQUENCE</scope>
    <source>
        <strain evidence="1">RS5133</strain>
    </source>
</reference>
<proteinExistence type="predicted"/>
<protein>
    <recommendedName>
        <fullName evidence="3">Nuclear pore complex protein Nup85</fullName>
    </recommendedName>
</protein>
<dbReference type="Proteomes" id="UP001432322">
    <property type="component" value="Unassembled WGS sequence"/>
</dbReference>
<gene>
    <name evidence="1" type="ORF">PFISCL1PPCAC_12576</name>
</gene>
<evidence type="ECO:0008006" key="3">
    <source>
        <dbReference type="Google" id="ProtNLM"/>
    </source>
</evidence>
<name>A0AAV5VU48_9BILA</name>
<evidence type="ECO:0000313" key="1">
    <source>
        <dbReference type="EMBL" id="GMT21279.1"/>
    </source>
</evidence>
<sequence>SMTTGHERVRTFADRLSMLCDDKTLTTHIAASAPPFYDVVLKLIGGEHSIGKECCGPDVGMMLDELDRAATARNTELEPDEVVPPAYIPSEAFFHSVGFLAFGKQPELADFDVLLAPLGELVSDKAFRAGTRPSHFSWCIRLLEKLIIAMDEERTSGEFFNYIDLALNALFFYLHERKEPQPLPMLIDNARRLITTCNKMTYEPKYWPIYVRQCVTNWMQPKDSPWRELCYTLVQASSNLLSFDFWKGDQHFMRMFAYQMVRHWNEMLNETADLWSLETVTNLFKELYETCALPRYTTDQTASCITSFSVDIMEVTVAHIRKARQNVKYGLDSNDSLVVCKMMRQLITEGDILTLMKEKDVEEIVDWWLDWGIKDPDAYWELMLSAADTKKLDGRFLTGMALCYESCVKDIPHYNIAQCPLIQTVNKLLHKERRTDFTTKKEVLDCIKRLDKIGMPAFEMHYLKTLVF</sequence>
<organism evidence="1 2">
    <name type="scientific">Pristionchus fissidentatus</name>
    <dbReference type="NCBI Taxonomy" id="1538716"/>
    <lineage>
        <taxon>Eukaryota</taxon>
        <taxon>Metazoa</taxon>
        <taxon>Ecdysozoa</taxon>
        <taxon>Nematoda</taxon>
        <taxon>Chromadorea</taxon>
        <taxon>Rhabditida</taxon>
        <taxon>Rhabditina</taxon>
        <taxon>Diplogasteromorpha</taxon>
        <taxon>Diplogasteroidea</taxon>
        <taxon>Neodiplogasteridae</taxon>
        <taxon>Pristionchus</taxon>
    </lineage>
</organism>
<dbReference type="AlphaFoldDB" id="A0AAV5VU48"/>
<comment type="caution">
    <text evidence="1">The sequence shown here is derived from an EMBL/GenBank/DDBJ whole genome shotgun (WGS) entry which is preliminary data.</text>
</comment>